<reference evidence="1" key="1">
    <citation type="journal article" date="2016" name="Front. Microbiol.">
        <title>Genome Sequence of the Piezophilic, Mesophilic Sulfate-Reducing Bacterium Desulfovibrio indicus J2T.</title>
        <authorList>
            <person name="Cao J."/>
            <person name="Maignien L."/>
            <person name="Shao Z."/>
            <person name="Alain K."/>
            <person name="Jebbar M."/>
        </authorList>
    </citation>
    <scope>NUCLEOTIDE SEQUENCE</scope>
    <source>
        <strain evidence="1">JCM 32048</strain>
    </source>
</reference>
<comment type="caution">
    <text evidence="1">The sequence shown here is derived from an EMBL/GenBank/DDBJ whole genome shotgun (WGS) entry which is preliminary data.</text>
</comment>
<evidence type="ECO:0008006" key="3">
    <source>
        <dbReference type="Google" id="ProtNLM"/>
    </source>
</evidence>
<accession>A0AA37M5W4</accession>
<dbReference type="Proteomes" id="UP001055286">
    <property type="component" value="Unassembled WGS sequence"/>
</dbReference>
<sequence length="159" mass="17982">MATAHLLFGFLGAGKTTLPRDLEHRHGAVQFTPDEWMARLFGADPPADTFPQRAAAILDLMEPIWTRCLRLGVDVVLDYGFWRRAERDHVRYLVDQCGARALLYRIACPDDEARRRVAARNRQAACSLYIAPETFDVLKGRLEPLQGDEVFLTVEPSKA</sequence>
<evidence type="ECO:0000313" key="1">
    <source>
        <dbReference type="EMBL" id="GJD63937.1"/>
    </source>
</evidence>
<name>A0AA37M5W4_9HYPH</name>
<organism evidence="1 2">
    <name type="scientific">Methylobacterium frigidaeris</name>
    <dbReference type="NCBI Taxonomy" id="2038277"/>
    <lineage>
        <taxon>Bacteria</taxon>
        <taxon>Pseudomonadati</taxon>
        <taxon>Pseudomonadota</taxon>
        <taxon>Alphaproteobacteria</taxon>
        <taxon>Hyphomicrobiales</taxon>
        <taxon>Methylobacteriaceae</taxon>
        <taxon>Methylobacterium</taxon>
    </lineage>
</organism>
<dbReference type="EMBL" id="BPQJ01000020">
    <property type="protein sequence ID" value="GJD63937.1"/>
    <property type="molecule type" value="Genomic_DNA"/>
</dbReference>
<protein>
    <recommendedName>
        <fullName evidence="3">Kinase</fullName>
    </recommendedName>
</protein>
<gene>
    <name evidence="1" type="ORF">MPEAHAMD_4111</name>
</gene>
<dbReference type="RefSeq" id="WP_099899184.1">
    <property type="nucleotide sequence ID" value="NZ_BPQJ01000020.1"/>
</dbReference>
<reference evidence="1" key="2">
    <citation type="submission" date="2021-08" db="EMBL/GenBank/DDBJ databases">
        <authorList>
            <person name="Tani A."/>
            <person name="Ola A."/>
            <person name="Ogura Y."/>
            <person name="Katsura K."/>
            <person name="Hayashi T."/>
        </authorList>
    </citation>
    <scope>NUCLEOTIDE SEQUENCE</scope>
    <source>
        <strain evidence="1">JCM 32048</strain>
    </source>
</reference>
<evidence type="ECO:0000313" key="2">
    <source>
        <dbReference type="Proteomes" id="UP001055286"/>
    </source>
</evidence>
<dbReference type="SUPFAM" id="SSF52540">
    <property type="entry name" value="P-loop containing nucleoside triphosphate hydrolases"/>
    <property type="match status" value="1"/>
</dbReference>
<proteinExistence type="predicted"/>
<dbReference type="InterPro" id="IPR027417">
    <property type="entry name" value="P-loop_NTPase"/>
</dbReference>
<dbReference type="AlphaFoldDB" id="A0AA37M5W4"/>
<dbReference type="Pfam" id="PF13671">
    <property type="entry name" value="AAA_33"/>
    <property type="match status" value="1"/>
</dbReference>
<keyword evidence="2" id="KW-1185">Reference proteome</keyword>
<dbReference type="Gene3D" id="3.40.50.300">
    <property type="entry name" value="P-loop containing nucleotide triphosphate hydrolases"/>
    <property type="match status" value="1"/>
</dbReference>